<dbReference type="EMBL" id="JAPFFL010000005">
    <property type="protein sequence ID" value="KAJ6724688.1"/>
    <property type="molecule type" value="Genomic_DNA"/>
</dbReference>
<comment type="caution">
    <text evidence="1">The sequence shown here is derived from an EMBL/GenBank/DDBJ whole genome shotgun (WGS) entry which is preliminary data.</text>
</comment>
<proteinExistence type="predicted"/>
<evidence type="ECO:0000313" key="1">
    <source>
        <dbReference type="EMBL" id="KAJ6724688.1"/>
    </source>
</evidence>
<evidence type="ECO:0000313" key="2">
    <source>
        <dbReference type="Proteomes" id="UP001151529"/>
    </source>
</evidence>
<organism evidence="1 2">
    <name type="scientific">Salix viminalis</name>
    <name type="common">Common osier</name>
    <name type="synonym">Basket willow</name>
    <dbReference type="NCBI Taxonomy" id="40686"/>
    <lineage>
        <taxon>Eukaryota</taxon>
        <taxon>Viridiplantae</taxon>
        <taxon>Streptophyta</taxon>
        <taxon>Embryophyta</taxon>
        <taxon>Tracheophyta</taxon>
        <taxon>Spermatophyta</taxon>
        <taxon>Magnoliopsida</taxon>
        <taxon>eudicotyledons</taxon>
        <taxon>Gunneridae</taxon>
        <taxon>Pentapetalae</taxon>
        <taxon>rosids</taxon>
        <taxon>fabids</taxon>
        <taxon>Malpighiales</taxon>
        <taxon>Salicaceae</taxon>
        <taxon>Saliceae</taxon>
        <taxon>Salix</taxon>
    </lineage>
</organism>
<protein>
    <submittedName>
        <fullName evidence="1">Uncharacterized protein</fullName>
    </submittedName>
</protein>
<feature type="non-terminal residue" evidence="1">
    <location>
        <position position="1"/>
    </location>
</feature>
<sequence length="72" mass="7808">VTGVAEGEASLWWLGSVEMDGGLAVERVARKGSEGKRPKEMRRGLQHKGESLAYAPSQNFRVFSLCLGFLGV</sequence>
<accession>A0A9Q0U782</accession>
<reference evidence="1" key="2">
    <citation type="journal article" date="2023" name="Int. J. Mol. Sci.">
        <title>De Novo Assembly and Annotation of 11 Diverse Shrub Willow (Salix) Genomes Reveals Novel Gene Organization in Sex-Linked Regions.</title>
        <authorList>
            <person name="Hyden B."/>
            <person name="Feng K."/>
            <person name="Yates T.B."/>
            <person name="Jawdy S."/>
            <person name="Cereghino C."/>
            <person name="Smart L.B."/>
            <person name="Muchero W."/>
        </authorList>
    </citation>
    <scope>NUCLEOTIDE SEQUENCE [LARGE SCALE GENOMIC DNA]</scope>
    <source>
        <tissue evidence="1">Shoot tip</tissue>
    </source>
</reference>
<gene>
    <name evidence="1" type="ORF">OIU85_022589</name>
</gene>
<keyword evidence="2" id="KW-1185">Reference proteome</keyword>
<dbReference type="AlphaFoldDB" id="A0A9Q0U782"/>
<dbReference type="Proteomes" id="UP001151529">
    <property type="component" value="Chromosome 11"/>
</dbReference>
<reference evidence="1" key="1">
    <citation type="submission" date="2022-11" db="EMBL/GenBank/DDBJ databases">
        <authorList>
            <person name="Hyden B.L."/>
            <person name="Feng K."/>
            <person name="Yates T."/>
            <person name="Jawdy S."/>
            <person name="Smart L.B."/>
            <person name="Muchero W."/>
        </authorList>
    </citation>
    <scope>NUCLEOTIDE SEQUENCE</scope>
    <source>
        <tissue evidence="1">Shoot tip</tissue>
    </source>
</reference>
<name>A0A9Q0U782_SALVM</name>